<feature type="transmembrane region" description="Helical" evidence="1">
    <location>
        <begin position="106"/>
        <end position="128"/>
    </location>
</feature>
<feature type="transmembrane region" description="Helical" evidence="1">
    <location>
        <begin position="140"/>
        <end position="160"/>
    </location>
</feature>
<keyword evidence="1" id="KW-0812">Transmembrane</keyword>
<reference evidence="3 4" key="1">
    <citation type="submission" date="2020-11" db="EMBL/GenBank/DDBJ databases">
        <title>Arthrobacter antarcticus sp. nov., isolated from Antarctic Soil.</title>
        <authorList>
            <person name="Li J."/>
        </authorList>
    </citation>
    <scope>NUCLEOTIDE SEQUENCE [LARGE SCALE GENOMIC DNA]</scope>
    <source>
        <strain evidence="3 4">Z1-20</strain>
    </source>
</reference>
<proteinExistence type="predicted"/>
<keyword evidence="1" id="KW-1133">Transmembrane helix</keyword>
<evidence type="ECO:0000259" key="2">
    <source>
        <dbReference type="Pfam" id="PF10708"/>
    </source>
</evidence>
<dbReference type="RefSeq" id="WP_196396901.1">
    <property type="nucleotide sequence ID" value="NZ_JADNYM010000013.1"/>
</dbReference>
<dbReference type="AlphaFoldDB" id="A0A931G861"/>
<dbReference type="EMBL" id="JADNYM010000013">
    <property type="protein sequence ID" value="MBG0739949.1"/>
    <property type="molecule type" value="Genomic_DNA"/>
</dbReference>
<evidence type="ECO:0000256" key="1">
    <source>
        <dbReference type="SAM" id="Phobius"/>
    </source>
</evidence>
<dbReference type="InterPro" id="IPR018929">
    <property type="entry name" value="DUF2510"/>
</dbReference>
<protein>
    <submittedName>
        <fullName evidence="3">DUF2510 domain-containing protein</fullName>
    </submittedName>
</protein>
<feature type="transmembrane region" description="Helical" evidence="1">
    <location>
        <begin position="61"/>
        <end position="79"/>
    </location>
</feature>
<gene>
    <name evidence="3" type="ORF">IV500_11185</name>
</gene>
<keyword evidence="4" id="KW-1185">Reference proteome</keyword>
<accession>A0A931G861</accession>
<feature type="domain" description="DUF2510" evidence="2">
    <location>
        <begin position="12"/>
        <end position="37"/>
    </location>
</feature>
<evidence type="ECO:0000313" key="4">
    <source>
        <dbReference type="Proteomes" id="UP000655366"/>
    </source>
</evidence>
<name>A0A931G861_9MICC</name>
<sequence>MTSPANEATVQPGWYPSPSNPGWLQWWDGTAWTEHFGGSPIPNPPMDRPEISAQTRVYNPFIWLIVLLPLLTVGLQLAWNPVFRYQYIGRGQLRTLDPASLYTPGYFLLLATGFIIYAVSVLLAYFDWRTLSRDGVVRPFHWAWTFLSATVYIIGRTVIVHKVAPGRGLATIWVLIAVVVLSFIAIGIKVSMIFASIGARIAG</sequence>
<comment type="caution">
    <text evidence="3">The sequence shown here is derived from an EMBL/GenBank/DDBJ whole genome shotgun (WGS) entry which is preliminary data.</text>
</comment>
<evidence type="ECO:0000313" key="3">
    <source>
        <dbReference type="EMBL" id="MBG0739949.1"/>
    </source>
</evidence>
<dbReference type="Proteomes" id="UP000655366">
    <property type="component" value="Unassembled WGS sequence"/>
</dbReference>
<organism evidence="3 4">
    <name type="scientific">Arthrobacter terrae</name>
    <dbReference type="NCBI Taxonomy" id="2935737"/>
    <lineage>
        <taxon>Bacteria</taxon>
        <taxon>Bacillati</taxon>
        <taxon>Actinomycetota</taxon>
        <taxon>Actinomycetes</taxon>
        <taxon>Micrococcales</taxon>
        <taxon>Micrococcaceae</taxon>
        <taxon>Arthrobacter</taxon>
    </lineage>
</organism>
<feature type="transmembrane region" description="Helical" evidence="1">
    <location>
        <begin position="172"/>
        <end position="197"/>
    </location>
</feature>
<keyword evidence="1" id="KW-0472">Membrane</keyword>
<dbReference type="Pfam" id="PF10708">
    <property type="entry name" value="DUF2510"/>
    <property type="match status" value="1"/>
</dbReference>